<organism evidence="3 4">
    <name type="scientific">Modicisalibacter ilicicola DSM 19980</name>
    <dbReference type="NCBI Taxonomy" id="1121942"/>
    <lineage>
        <taxon>Bacteria</taxon>
        <taxon>Pseudomonadati</taxon>
        <taxon>Pseudomonadota</taxon>
        <taxon>Gammaproteobacteria</taxon>
        <taxon>Oceanospirillales</taxon>
        <taxon>Halomonadaceae</taxon>
        <taxon>Modicisalibacter</taxon>
    </lineage>
</organism>
<dbReference type="RefSeq" id="WP_072821791.1">
    <property type="nucleotide sequence ID" value="NZ_FQUJ01000006.1"/>
</dbReference>
<feature type="region of interest" description="Disordered" evidence="1">
    <location>
        <begin position="122"/>
        <end position="145"/>
    </location>
</feature>
<name>A0A1M4YJU3_9GAMM</name>
<evidence type="ECO:0000313" key="3">
    <source>
        <dbReference type="EMBL" id="SHF05957.1"/>
    </source>
</evidence>
<dbReference type="Proteomes" id="UP000184346">
    <property type="component" value="Unassembled WGS sequence"/>
</dbReference>
<dbReference type="AlphaFoldDB" id="A0A1M4YJU3"/>
<protein>
    <submittedName>
        <fullName evidence="3">Uncharacterized protein</fullName>
    </submittedName>
</protein>
<evidence type="ECO:0000313" key="4">
    <source>
        <dbReference type="Proteomes" id="UP000184346"/>
    </source>
</evidence>
<evidence type="ECO:0000256" key="1">
    <source>
        <dbReference type="SAM" id="MobiDB-lite"/>
    </source>
</evidence>
<dbReference type="STRING" id="1121942.SAMN02745148_01741"/>
<feature type="transmembrane region" description="Helical" evidence="2">
    <location>
        <begin position="86"/>
        <end position="112"/>
    </location>
</feature>
<accession>A0A1M4YJU3</accession>
<proteinExistence type="predicted"/>
<keyword evidence="4" id="KW-1185">Reference proteome</keyword>
<gene>
    <name evidence="3" type="ORF">SAMN02745148_01741</name>
</gene>
<keyword evidence="2" id="KW-1133">Transmembrane helix</keyword>
<dbReference type="EMBL" id="FQUJ01000006">
    <property type="protein sequence ID" value="SHF05957.1"/>
    <property type="molecule type" value="Genomic_DNA"/>
</dbReference>
<reference evidence="3 4" key="1">
    <citation type="submission" date="2016-11" db="EMBL/GenBank/DDBJ databases">
        <authorList>
            <person name="Jaros S."/>
            <person name="Januszkiewicz K."/>
            <person name="Wedrychowicz H."/>
        </authorList>
    </citation>
    <scope>NUCLEOTIDE SEQUENCE [LARGE SCALE GENOMIC DNA]</scope>
    <source>
        <strain evidence="3 4">DSM 19980</strain>
    </source>
</reference>
<keyword evidence="2" id="KW-0472">Membrane</keyword>
<keyword evidence="2" id="KW-0812">Transmembrane</keyword>
<dbReference type="OrthoDB" id="6182707at2"/>
<feature type="transmembrane region" description="Helical" evidence="2">
    <location>
        <begin position="9"/>
        <end position="29"/>
    </location>
</feature>
<sequence>MLISDSMPLLWLSYLALSLVVLVTGYLAIRWLPRLPRFVITGFVAGALWTPKGFTLSRLEGEAPYEGLAPAVVVGGVAFLQNEGQVLASALALLMLGAGLGVAVGVMLWGWLRRRDGLRQGERETRSDRAERAGSVQRRQEPMIG</sequence>
<evidence type="ECO:0000256" key="2">
    <source>
        <dbReference type="SAM" id="Phobius"/>
    </source>
</evidence>